<dbReference type="AlphaFoldDB" id="A0A0G8EFH1"/>
<name>A0A0G8EFH1_BACCE</name>
<gene>
    <name evidence="1" type="ORF">B4077_3173</name>
</gene>
<dbReference type="Proteomes" id="UP000035214">
    <property type="component" value="Unassembled WGS sequence"/>
</dbReference>
<reference evidence="1 2" key="1">
    <citation type="submission" date="2015-04" db="EMBL/GenBank/DDBJ databases">
        <title>Draft Genome Sequences of Eight Spore-Forming Food Isolates of Bacillus cereus Genome sequencing.</title>
        <authorList>
            <person name="Krawcyk A.O."/>
            <person name="de Jong A."/>
            <person name="Eijlander R.T."/>
            <person name="Berendsen E.M."/>
            <person name="Holsappel S."/>
            <person name="Wells-Bennik M."/>
            <person name="Kuipers O.P."/>
        </authorList>
    </citation>
    <scope>NUCLEOTIDE SEQUENCE [LARGE SCALE GENOMIC DNA]</scope>
    <source>
        <strain evidence="1 2">B4077</strain>
    </source>
</reference>
<dbReference type="EMBL" id="LCYI01000062">
    <property type="protein sequence ID" value="KLA22227.1"/>
    <property type="molecule type" value="Genomic_DNA"/>
</dbReference>
<dbReference type="RefSeq" id="WP_046956835.1">
    <property type="nucleotide sequence ID" value="NZ_LCYI01000062.1"/>
</dbReference>
<proteinExistence type="predicted"/>
<evidence type="ECO:0000313" key="2">
    <source>
        <dbReference type="Proteomes" id="UP000035214"/>
    </source>
</evidence>
<comment type="caution">
    <text evidence="1">The sequence shown here is derived from an EMBL/GenBank/DDBJ whole genome shotgun (WGS) entry which is preliminary data.</text>
</comment>
<protein>
    <submittedName>
        <fullName evidence="1">Uncharacterized protein</fullName>
    </submittedName>
</protein>
<accession>A0A0G8EFH1</accession>
<sequence length="130" mass="15206">MKKIVGENIRIYLEATGRTHQWVMDKGGIPKATFYKLLKGEGDLTKGIEKINELFGIKDDFYFYSSEFKPPLKLEDKQKRSDIRNFAAANYVAVEGEEKEFQNTLDTLDDFIRMIELLKPYNDLNRNDFI</sequence>
<dbReference type="PATRIC" id="fig|1396.428.peg.2525"/>
<evidence type="ECO:0000313" key="1">
    <source>
        <dbReference type="EMBL" id="KLA22227.1"/>
    </source>
</evidence>
<organism evidence="1 2">
    <name type="scientific">Bacillus cereus</name>
    <dbReference type="NCBI Taxonomy" id="1396"/>
    <lineage>
        <taxon>Bacteria</taxon>
        <taxon>Bacillati</taxon>
        <taxon>Bacillota</taxon>
        <taxon>Bacilli</taxon>
        <taxon>Bacillales</taxon>
        <taxon>Bacillaceae</taxon>
        <taxon>Bacillus</taxon>
        <taxon>Bacillus cereus group</taxon>
    </lineage>
</organism>